<dbReference type="AlphaFoldDB" id="A0A7X0NYE1"/>
<protein>
    <recommendedName>
        <fullName evidence="4">Ig-like domain repeat protein</fullName>
    </recommendedName>
</protein>
<keyword evidence="3" id="KW-1185">Reference proteome</keyword>
<evidence type="ECO:0000256" key="1">
    <source>
        <dbReference type="SAM" id="SignalP"/>
    </source>
</evidence>
<feature type="chain" id="PRO_5030574971" description="Ig-like domain repeat protein" evidence="1">
    <location>
        <begin position="30"/>
        <end position="120"/>
    </location>
</feature>
<evidence type="ECO:0000313" key="3">
    <source>
        <dbReference type="Proteomes" id="UP000565579"/>
    </source>
</evidence>
<keyword evidence="1" id="KW-0732">Signal</keyword>
<dbReference type="RefSeq" id="WP_185105865.1">
    <property type="nucleotide sequence ID" value="NZ_BAAAXY010000189.1"/>
</dbReference>
<dbReference type="Proteomes" id="UP000565579">
    <property type="component" value="Unassembled WGS sequence"/>
</dbReference>
<comment type="caution">
    <text evidence="2">The sequence shown here is derived from an EMBL/GenBank/DDBJ whole genome shotgun (WGS) entry which is preliminary data.</text>
</comment>
<gene>
    <name evidence="2" type="ORF">HD593_006655</name>
</gene>
<organism evidence="2 3">
    <name type="scientific">Nonomuraea rubra</name>
    <dbReference type="NCBI Taxonomy" id="46180"/>
    <lineage>
        <taxon>Bacteria</taxon>
        <taxon>Bacillati</taxon>
        <taxon>Actinomycetota</taxon>
        <taxon>Actinomycetes</taxon>
        <taxon>Streptosporangiales</taxon>
        <taxon>Streptosporangiaceae</taxon>
        <taxon>Nonomuraea</taxon>
    </lineage>
</organism>
<dbReference type="EMBL" id="JACHMI010000001">
    <property type="protein sequence ID" value="MBB6551860.1"/>
    <property type="molecule type" value="Genomic_DNA"/>
</dbReference>
<feature type="signal peptide" evidence="1">
    <location>
        <begin position="1"/>
        <end position="29"/>
    </location>
</feature>
<accession>A0A7X0NYE1</accession>
<proteinExistence type="predicted"/>
<name>A0A7X0NYE1_9ACTN</name>
<reference evidence="2 3" key="1">
    <citation type="submission" date="2020-08" db="EMBL/GenBank/DDBJ databases">
        <title>Sequencing the genomes of 1000 actinobacteria strains.</title>
        <authorList>
            <person name="Klenk H.-P."/>
        </authorList>
    </citation>
    <scope>NUCLEOTIDE SEQUENCE [LARGE SCALE GENOMIC DNA]</scope>
    <source>
        <strain evidence="2 3">DSM 43768</strain>
    </source>
</reference>
<evidence type="ECO:0000313" key="2">
    <source>
        <dbReference type="EMBL" id="MBB6551860.1"/>
    </source>
</evidence>
<evidence type="ECO:0008006" key="4">
    <source>
        <dbReference type="Google" id="ProtNLM"/>
    </source>
</evidence>
<sequence>MNTRVITILVTALGAGVLAAAAGSPVAHAQGEIDVEPLGVKAGQSVTITLTCASTTGKGIIDGPTSFGGGEVALTNGAATVTRTVPATTPKGDHLVMGYCEDDPDTAGYTATDGMTITVT</sequence>